<keyword evidence="1" id="KW-0812">Transmembrane</keyword>
<evidence type="ECO:0000313" key="6">
    <source>
        <dbReference type="Proteomes" id="UP000315164"/>
    </source>
</evidence>
<keyword evidence="1" id="KW-1133">Transmembrane helix</keyword>
<accession>A0A249A210</accession>
<evidence type="ECO:0000313" key="7">
    <source>
        <dbReference type="Proteomes" id="UP000318394"/>
    </source>
</evidence>
<dbReference type="EMBL" id="UGPN01000002">
    <property type="protein sequence ID" value="STY60609.1"/>
    <property type="molecule type" value="Genomic_DNA"/>
</dbReference>
<evidence type="ECO:0000313" key="3">
    <source>
        <dbReference type="EMBL" id="TRB39243.1"/>
    </source>
</evidence>
<gene>
    <name evidence="4" type="ORF">FEA53_03530</name>
    <name evidence="3" type="ORF">FEB89_03535</name>
    <name evidence="2" type="ORF">NCTC10638_01815</name>
</gene>
<dbReference type="Proteomes" id="UP000315164">
    <property type="component" value="Unassembled WGS sequence"/>
</dbReference>
<evidence type="ECO:0000313" key="4">
    <source>
        <dbReference type="EMBL" id="TRB75742.1"/>
    </source>
</evidence>
<dbReference type="Proteomes" id="UP000254802">
    <property type="component" value="Unassembled WGS sequence"/>
</dbReference>
<dbReference type="AlphaFoldDB" id="A0A249A210"/>
<protein>
    <submittedName>
        <fullName evidence="2">Colicin pore forming domain</fullName>
    </submittedName>
</protein>
<dbReference type="KEGG" id="mhay:VK67_10415"/>
<organism evidence="4 6">
    <name type="scientific">Mannheimia haemolytica</name>
    <name type="common">Pasteurella haemolytica</name>
    <dbReference type="NCBI Taxonomy" id="75985"/>
    <lineage>
        <taxon>Bacteria</taxon>
        <taxon>Pseudomonadati</taxon>
        <taxon>Pseudomonadota</taxon>
        <taxon>Gammaproteobacteria</taxon>
        <taxon>Pasteurellales</taxon>
        <taxon>Pasteurellaceae</taxon>
        <taxon>Mannheimia</taxon>
    </lineage>
</organism>
<dbReference type="SUPFAM" id="SSF56837">
    <property type="entry name" value="Colicin"/>
    <property type="match status" value="1"/>
</dbReference>
<dbReference type="Gene3D" id="1.10.490.30">
    <property type="entry name" value="Colicin"/>
    <property type="match status" value="1"/>
</dbReference>
<proteinExistence type="predicted"/>
<dbReference type="EMBL" id="VAJB01000004">
    <property type="protein sequence ID" value="TRB75742.1"/>
    <property type="molecule type" value="Genomic_DNA"/>
</dbReference>
<dbReference type="Proteomes" id="UP000318394">
    <property type="component" value="Unassembled WGS sequence"/>
</dbReference>
<keyword evidence="7" id="KW-1185">Reference proteome</keyword>
<sequence>MSTTLNEINITELDAGPEIKSLSLNDAVNSFLNDSACPICGKNCQYWQRLKRSLNRKENQGKGDKVLVKNPSPISIEKNLINAYKEYRKFEEDLKDKIHSQESIYDLKLAKELFHSYTNLASHLSLEQDKNHFNDKALLKNYPDSLKSALVLAEWTKEYHGKYDNFINDIKSDNWTSAAINFHLGMEKVPLNDLIYKEIYNYWDKTSLKDESERIISASIEFSNYFANKYSENIEEGIKNAEKEFKKNYNKSLRYNAKKAQQRVQKYVEKVNQKNPQALKDLDNISNLKKINENLKKAAKFTGIISSIKDYYDLAEGFRNGIKSNDWEPFLKTSAQIGASALMSMLVASMITGPTTIGSIIISAAFISIGGYIISLASR</sequence>
<dbReference type="GeneID" id="67369787"/>
<reference evidence="6 7" key="2">
    <citation type="journal article" date="2019" name="Vet. Microbiol.">
        <title>Genetic characterization of susceptible and multi-drug resistant Mannheimia haemolytica isolated from high-risk stocker calves prior to and after antimicrobial metaphylaxis.</title>
        <authorList>
            <person name="Snyder E.R."/>
            <person name="Alvarez-Narvaez S."/>
            <person name="Credille B.C."/>
        </authorList>
    </citation>
    <scope>NUCLEOTIDE SEQUENCE [LARGE SCALE GENOMIC DNA]</scope>
    <source>
        <strain evidence="4 6">UGA-R5-128-1</strain>
        <strain evidence="3 7">UGA-R7-163-1</strain>
    </source>
</reference>
<dbReference type="KEGG" id="mhaq:WC39_10415"/>
<evidence type="ECO:0000313" key="2">
    <source>
        <dbReference type="EMBL" id="STY60609.1"/>
    </source>
</evidence>
<name>A0A249A210_MANHA</name>
<reference evidence="2 5" key="1">
    <citation type="submission" date="2018-06" db="EMBL/GenBank/DDBJ databases">
        <authorList>
            <consortium name="Pathogen Informatics"/>
            <person name="Doyle S."/>
        </authorList>
    </citation>
    <scope>NUCLEOTIDE SEQUENCE [LARGE SCALE GENOMIC DNA]</scope>
    <source>
        <strain evidence="2 5">NCTC10638</strain>
    </source>
</reference>
<dbReference type="STRING" id="75985.WC39_10415"/>
<dbReference type="InterPro" id="IPR038283">
    <property type="entry name" value="Channel_colicin_C_sf"/>
</dbReference>
<evidence type="ECO:0000256" key="1">
    <source>
        <dbReference type="SAM" id="Phobius"/>
    </source>
</evidence>
<evidence type="ECO:0000313" key="5">
    <source>
        <dbReference type="Proteomes" id="UP000254802"/>
    </source>
</evidence>
<keyword evidence="1" id="KW-0472">Membrane</keyword>
<feature type="transmembrane region" description="Helical" evidence="1">
    <location>
        <begin position="357"/>
        <end position="377"/>
    </location>
</feature>
<dbReference type="EMBL" id="VAJI01000004">
    <property type="protein sequence ID" value="TRB39243.1"/>
    <property type="molecule type" value="Genomic_DNA"/>
</dbReference>
<dbReference type="RefSeq" id="WP_006249068.1">
    <property type="nucleotide sequence ID" value="NZ_CP011098.1"/>
</dbReference>